<proteinExistence type="predicted"/>
<reference evidence="1" key="1">
    <citation type="submission" date="2015-12" db="EMBL/GenBank/DDBJ databases">
        <title>Update maize B73 reference genome by single molecule sequencing technologies.</title>
        <authorList>
            <consortium name="Maize Genome Sequencing Project"/>
            <person name="Ware D."/>
        </authorList>
    </citation>
    <scope>NUCLEOTIDE SEQUENCE [LARGE SCALE GENOMIC DNA]</scope>
    <source>
        <tissue evidence="1">Seedling</tissue>
    </source>
</reference>
<organism evidence="1">
    <name type="scientific">Zea mays</name>
    <name type="common">Maize</name>
    <dbReference type="NCBI Taxonomy" id="4577"/>
    <lineage>
        <taxon>Eukaryota</taxon>
        <taxon>Viridiplantae</taxon>
        <taxon>Streptophyta</taxon>
        <taxon>Embryophyta</taxon>
        <taxon>Tracheophyta</taxon>
        <taxon>Spermatophyta</taxon>
        <taxon>Magnoliopsida</taxon>
        <taxon>Liliopsida</taxon>
        <taxon>Poales</taxon>
        <taxon>Poaceae</taxon>
        <taxon>PACMAD clade</taxon>
        <taxon>Panicoideae</taxon>
        <taxon>Andropogonodae</taxon>
        <taxon>Andropogoneae</taxon>
        <taxon>Tripsacinae</taxon>
        <taxon>Zea</taxon>
    </lineage>
</organism>
<sequence length="93" mass="10202">MVDQPWHVEDDVDLERLGVDVKPSVEAGFLASNLIATVDKLYGLDALFRKVGRLGKVDVDDVVGGACFDEDEHQVGTFQEHGVSTTRTLESWG</sequence>
<name>A0A1D6MQB5_MAIZE</name>
<protein>
    <submittedName>
        <fullName evidence="1">Uncharacterized protein</fullName>
    </submittedName>
</protein>
<accession>A0A1D6MQB5</accession>
<dbReference type="EMBL" id="CM007649">
    <property type="protein sequence ID" value="ONM31202.1"/>
    <property type="molecule type" value="Genomic_DNA"/>
</dbReference>
<dbReference type="EMBL" id="CM007649">
    <property type="protein sequence ID" value="ONM31203.1"/>
    <property type="molecule type" value="Genomic_DNA"/>
</dbReference>
<dbReference type="AlphaFoldDB" id="A0A1D6MQB5"/>
<gene>
    <name evidence="1" type="ORF">ZEAMMB73_Zm00001d040348</name>
</gene>
<evidence type="ECO:0000313" key="1">
    <source>
        <dbReference type="EMBL" id="ONM31203.1"/>
    </source>
</evidence>